<name>A0A1H9WR94_9PSEU</name>
<gene>
    <name evidence="2" type="ORF">SAMN05216195_112152</name>
</gene>
<dbReference type="PRINTS" id="PR01955">
    <property type="entry name" value="LANCFRANKIA"/>
</dbReference>
<dbReference type="CDD" id="cd04793">
    <property type="entry name" value="LanC"/>
    <property type="match status" value="1"/>
</dbReference>
<accession>A0A1H9WR94</accession>
<keyword evidence="1" id="KW-0862">Zinc</keyword>
<reference evidence="3" key="1">
    <citation type="submission" date="2016-10" db="EMBL/GenBank/DDBJ databases">
        <authorList>
            <person name="Varghese N."/>
            <person name="Submissions S."/>
        </authorList>
    </citation>
    <scope>NUCLEOTIDE SEQUENCE [LARGE SCALE GENOMIC DNA]</scope>
    <source>
        <strain evidence="3">CGMCC 4.578</strain>
    </source>
</reference>
<dbReference type="OrthoDB" id="1882482at2"/>
<dbReference type="AlphaFoldDB" id="A0A1H9WR94"/>
<dbReference type="InterPro" id="IPR007822">
    <property type="entry name" value="LANC-like"/>
</dbReference>
<dbReference type="PRINTS" id="PR01950">
    <property type="entry name" value="LANCSUPER"/>
</dbReference>
<keyword evidence="1" id="KW-0479">Metal-binding</keyword>
<organism evidence="2 3">
    <name type="scientific">Lentzea flaviverrucosa</name>
    <dbReference type="NCBI Taxonomy" id="200379"/>
    <lineage>
        <taxon>Bacteria</taxon>
        <taxon>Bacillati</taxon>
        <taxon>Actinomycetota</taxon>
        <taxon>Actinomycetes</taxon>
        <taxon>Pseudonocardiales</taxon>
        <taxon>Pseudonocardiaceae</taxon>
        <taxon>Lentzea</taxon>
    </lineage>
</organism>
<evidence type="ECO:0000256" key="1">
    <source>
        <dbReference type="PIRSR" id="PIRSR607822-1"/>
    </source>
</evidence>
<dbReference type="GO" id="GO:0031179">
    <property type="term" value="P:peptide modification"/>
    <property type="evidence" value="ECO:0007669"/>
    <property type="project" value="InterPro"/>
</dbReference>
<dbReference type="Proteomes" id="UP000199028">
    <property type="component" value="Unassembled WGS sequence"/>
</dbReference>
<evidence type="ECO:0000313" key="2">
    <source>
        <dbReference type="EMBL" id="SES36405.1"/>
    </source>
</evidence>
<dbReference type="InterPro" id="IPR033889">
    <property type="entry name" value="LanC"/>
</dbReference>
<feature type="binding site" evidence="1">
    <location>
        <position position="316"/>
    </location>
    <ligand>
        <name>Zn(2+)</name>
        <dbReference type="ChEBI" id="CHEBI:29105"/>
    </ligand>
</feature>
<dbReference type="SMART" id="SM01260">
    <property type="entry name" value="LANC_like"/>
    <property type="match status" value="1"/>
</dbReference>
<dbReference type="RefSeq" id="WP_090069428.1">
    <property type="nucleotide sequence ID" value="NZ_FOFT01000012.1"/>
</dbReference>
<evidence type="ECO:0000313" key="3">
    <source>
        <dbReference type="Proteomes" id="UP000199028"/>
    </source>
</evidence>
<proteinExistence type="predicted"/>
<feature type="binding site" evidence="1">
    <location>
        <position position="266"/>
    </location>
    <ligand>
        <name>Zn(2+)</name>
        <dbReference type="ChEBI" id="CHEBI:29105"/>
    </ligand>
</feature>
<dbReference type="Gene3D" id="1.50.10.20">
    <property type="match status" value="1"/>
</dbReference>
<feature type="binding site" evidence="1">
    <location>
        <position position="315"/>
    </location>
    <ligand>
        <name>Zn(2+)</name>
        <dbReference type="ChEBI" id="CHEBI:29105"/>
    </ligand>
</feature>
<dbReference type="Pfam" id="PF05147">
    <property type="entry name" value="LANC_like"/>
    <property type="match status" value="1"/>
</dbReference>
<protein>
    <submittedName>
        <fullName evidence="2">Lanthionine synthetase C-like protein</fullName>
    </submittedName>
</protein>
<sequence>MNLAELDLPPGDAAPGWGQSLSTGAAGITLLHLENVHTGAGDWSVAHQWARAMIRDSVTADPDTAGLFRGVPAVAFTLHSARQPAYAEVLRVLDEHIAAITRHRLCQAHDRIDRGQLPRLREFDLMSGLTGLGVGLLHRDRHPELLRDVLAYLVRLTEPITTNGEHLPGWWSEDSPSGQPSKDWPGGHANFGIAHGVAGPLALLATARRRGIAVAGQTEAISHITRWLDRWRNGTGYDAWWPGMISRAEWHDQTLRQSGPQRPSWCYGTPGLARAQQLAAIALDNSTRQRAAEDALAGCISDEKQLALLSDLSLCHGWAGLLQATRRTAADAIDDRLTEQVPALHSRLTKHLNYYGQSAEPGLLEGAAGVLLALHATTTSDLVTRWDACLLLEG</sequence>
<dbReference type="GO" id="GO:0046872">
    <property type="term" value="F:metal ion binding"/>
    <property type="evidence" value="ECO:0007669"/>
    <property type="project" value="UniProtKB-KW"/>
</dbReference>
<dbReference type="EMBL" id="FOFT01000012">
    <property type="protein sequence ID" value="SES36405.1"/>
    <property type="molecule type" value="Genomic_DNA"/>
</dbReference>
<dbReference type="SUPFAM" id="SSF158745">
    <property type="entry name" value="LanC-like"/>
    <property type="match status" value="1"/>
</dbReference>
<keyword evidence="3" id="KW-1185">Reference proteome</keyword>